<dbReference type="PANTHER" id="PTHR30086">
    <property type="entry name" value="ARGININE EXPORTER PROTEIN ARGO"/>
    <property type="match status" value="1"/>
</dbReference>
<comment type="subcellular location">
    <subcellularLocation>
        <location evidence="1">Cell membrane</location>
        <topology evidence="1">Multi-pass membrane protein</topology>
    </subcellularLocation>
</comment>
<dbReference type="PANTHER" id="PTHR30086:SF20">
    <property type="entry name" value="ARGININE EXPORTER PROTEIN ARGO-RELATED"/>
    <property type="match status" value="1"/>
</dbReference>
<keyword evidence="3 6" id="KW-0812">Transmembrane</keyword>
<dbReference type="EMBL" id="JAHSTV010000011">
    <property type="protein sequence ID" value="MBV4466059.1"/>
    <property type="molecule type" value="Genomic_DNA"/>
</dbReference>
<keyword evidence="5 6" id="KW-0472">Membrane</keyword>
<evidence type="ECO:0000256" key="3">
    <source>
        <dbReference type="ARBA" id="ARBA00022692"/>
    </source>
</evidence>
<evidence type="ECO:0000313" key="7">
    <source>
        <dbReference type="EMBL" id="MBV4466059.1"/>
    </source>
</evidence>
<feature type="transmembrane region" description="Helical" evidence="6">
    <location>
        <begin position="6"/>
        <end position="28"/>
    </location>
</feature>
<keyword evidence="2" id="KW-1003">Cell membrane</keyword>
<evidence type="ECO:0000256" key="2">
    <source>
        <dbReference type="ARBA" id="ARBA00022475"/>
    </source>
</evidence>
<keyword evidence="8" id="KW-1185">Reference proteome</keyword>
<evidence type="ECO:0000256" key="1">
    <source>
        <dbReference type="ARBA" id="ARBA00004651"/>
    </source>
</evidence>
<evidence type="ECO:0000256" key="4">
    <source>
        <dbReference type="ARBA" id="ARBA00022989"/>
    </source>
</evidence>
<feature type="transmembrane region" description="Helical" evidence="6">
    <location>
        <begin position="71"/>
        <end position="91"/>
    </location>
</feature>
<reference evidence="7" key="1">
    <citation type="submission" date="2021-06" db="EMBL/GenBank/DDBJ databases">
        <title>Updating the genus Pseudomonas: Description of 43 new species and partition of the Pseudomonas putida group.</title>
        <authorList>
            <person name="Girard L."/>
            <person name="Lood C."/>
            <person name="Vandamme P."/>
            <person name="Rokni-Zadeh H."/>
            <person name="Van Noort V."/>
            <person name="Hofte M."/>
            <person name="Lavigne R."/>
            <person name="De Mot R."/>
        </authorList>
    </citation>
    <scope>NUCLEOTIDE SEQUENCE</scope>
    <source>
        <strain evidence="7">SWRI79</strain>
    </source>
</reference>
<proteinExistence type="predicted"/>
<evidence type="ECO:0000313" key="8">
    <source>
        <dbReference type="Proteomes" id="UP000886900"/>
    </source>
</evidence>
<evidence type="ECO:0000256" key="6">
    <source>
        <dbReference type="SAM" id="Phobius"/>
    </source>
</evidence>
<accession>A0ABS6Q015</accession>
<dbReference type="Pfam" id="PF01810">
    <property type="entry name" value="LysE"/>
    <property type="match status" value="1"/>
</dbReference>
<dbReference type="Proteomes" id="UP000886900">
    <property type="component" value="Unassembled WGS sequence"/>
</dbReference>
<comment type="caution">
    <text evidence="7">The sequence shown here is derived from an EMBL/GenBank/DDBJ whole genome shotgun (WGS) entry which is preliminary data.</text>
</comment>
<sequence>MTTYAWLSFILITMVQAGSPGPSTVFLVNNSIKYGPLKAIGVLSGDVLAILIMGLISSLGIATFFENHPTMFNTLKLAGAVYLIYLGVGAFKKSMTITGTVRSCESNPKTPSLWRQWSQSFFIGISNPKALVYFAALYPSLRSQALQICIFCFSRDVKCTDSSPFFPVMP</sequence>
<feature type="transmembrane region" description="Helical" evidence="6">
    <location>
        <begin position="40"/>
        <end position="65"/>
    </location>
</feature>
<name>A0ABS6Q015_9PSED</name>
<dbReference type="InterPro" id="IPR001123">
    <property type="entry name" value="LeuE-type"/>
</dbReference>
<keyword evidence="4 6" id="KW-1133">Transmembrane helix</keyword>
<evidence type="ECO:0000256" key="5">
    <source>
        <dbReference type="ARBA" id="ARBA00023136"/>
    </source>
</evidence>
<protein>
    <submittedName>
        <fullName evidence="7">LysE family translocator</fullName>
    </submittedName>
</protein>
<organism evidence="7 8">
    <name type="scientific">Pseudomonas farris</name>
    <dbReference type="NCBI Taxonomy" id="2841207"/>
    <lineage>
        <taxon>Bacteria</taxon>
        <taxon>Pseudomonadati</taxon>
        <taxon>Pseudomonadota</taxon>
        <taxon>Gammaproteobacteria</taxon>
        <taxon>Pseudomonadales</taxon>
        <taxon>Pseudomonadaceae</taxon>
        <taxon>Pseudomonas</taxon>
    </lineage>
</organism>
<gene>
    <name evidence="7" type="ORF">KVG95_22330</name>
</gene>